<gene>
    <name evidence="2" type="ORF">E6C27_scaffold43G00180</name>
</gene>
<dbReference type="AlphaFoldDB" id="A0A5A7U0A4"/>
<dbReference type="Proteomes" id="UP000321393">
    <property type="component" value="Unassembled WGS sequence"/>
</dbReference>
<evidence type="ECO:0000256" key="1">
    <source>
        <dbReference type="SAM" id="MobiDB-lite"/>
    </source>
</evidence>
<feature type="region of interest" description="Disordered" evidence="1">
    <location>
        <begin position="105"/>
        <end position="144"/>
    </location>
</feature>
<evidence type="ECO:0000313" key="2">
    <source>
        <dbReference type="EMBL" id="KAA0048724.1"/>
    </source>
</evidence>
<proteinExistence type="predicted"/>
<sequence>MPPPPSSDHHRRSTVAGHPSRHPLSQPRQRAVQVELSRAKRQPTPASARRSRICLADLQLEAASLLFNPSQSSRAPPLPPPEPEDATRVRKFAVARSYPTRVPAATRPASIVRPPAPCPRAAPSQVEPRAPNSQAKPRLPSAASRVEPPNRFLSHLNLCLSPRFLGAGWTSWCWSVGFLDLNGVNATLILGPSVLGIPLGITKDQLVLTGACVARVRGRASYGVKAEVGARASWRATRSDRGEP</sequence>
<comment type="caution">
    <text evidence="2">The sequence shown here is derived from an EMBL/GenBank/DDBJ whole genome shotgun (WGS) entry which is preliminary data.</text>
</comment>
<feature type="region of interest" description="Disordered" evidence="1">
    <location>
        <begin position="1"/>
        <end position="51"/>
    </location>
</feature>
<organism evidence="2 3">
    <name type="scientific">Cucumis melo var. makuwa</name>
    <name type="common">Oriental melon</name>
    <dbReference type="NCBI Taxonomy" id="1194695"/>
    <lineage>
        <taxon>Eukaryota</taxon>
        <taxon>Viridiplantae</taxon>
        <taxon>Streptophyta</taxon>
        <taxon>Embryophyta</taxon>
        <taxon>Tracheophyta</taxon>
        <taxon>Spermatophyta</taxon>
        <taxon>Magnoliopsida</taxon>
        <taxon>eudicotyledons</taxon>
        <taxon>Gunneridae</taxon>
        <taxon>Pentapetalae</taxon>
        <taxon>rosids</taxon>
        <taxon>fabids</taxon>
        <taxon>Cucurbitales</taxon>
        <taxon>Cucurbitaceae</taxon>
        <taxon>Benincaseae</taxon>
        <taxon>Cucumis</taxon>
    </lineage>
</organism>
<accession>A0A5A7U0A4</accession>
<dbReference type="EMBL" id="SSTE01012402">
    <property type="protein sequence ID" value="KAA0048724.1"/>
    <property type="molecule type" value="Genomic_DNA"/>
</dbReference>
<name>A0A5A7U0A4_CUCMM</name>
<evidence type="ECO:0000313" key="3">
    <source>
        <dbReference type="Proteomes" id="UP000321393"/>
    </source>
</evidence>
<protein>
    <submittedName>
        <fullName evidence="2">Uncharacterized protein</fullName>
    </submittedName>
</protein>
<reference evidence="2 3" key="1">
    <citation type="submission" date="2019-08" db="EMBL/GenBank/DDBJ databases">
        <title>Draft genome sequences of two oriental melons (Cucumis melo L. var makuwa).</title>
        <authorList>
            <person name="Kwon S.-Y."/>
        </authorList>
    </citation>
    <scope>NUCLEOTIDE SEQUENCE [LARGE SCALE GENOMIC DNA]</scope>
    <source>
        <strain evidence="3">cv. SW 3</strain>
        <tissue evidence="2">Leaf</tissue>
    </source>
</reference>